<dbReference type="SUPFAM" id="SSF46689">
    <property type="entry name" value="Homeodomain-like"/>
    <property type="match status" value="1"/>
</dbReference>
<protein>
    <submittedName>
        <fullName evidence="3">Uncharacterized protein</fullName>
    </submittedName>
</protein>
<reference evidence="3 4" key="1">
    <citation type="submission" date="2019-05" db="EMBL/GenBank/DDBJ databases">
        <title>Another draft genome of Portunus trituberculatus and its Hox gene families provides insights of decapod evolution.</title>
        <authorList>
            <person name="Jeong J.-H."/>
            <person name="Song I."/>
            <person name="Kim S."/>
            <person name="Choi T."/>
            <person name="Kim D."/>
            <person name="Ryu S."/>
            <person name="Kim W."/>
        </authorList>
    </citation>
    <scope>NUCLEOTIDE SEQUENCE [LARGE SCALE GENOMIC DNA]</scope>
    <source>
        <tissue evidence="3">Muscle</tissue>
    </source>
</reference>
<dbReference type="Pfam" id="PF13565">
    <property type="entry name" value="HTH_32"/>
    <property type="match status" value="1"/>
</dbReference>
<organism evidence="3 4">
    <name type="scientific">Portunus trituberculatus</name>
    <name type="common">Swimming crab</name>
    <name type="synonym">Neptunus trituberculatus</name>
    <dbReference type="NCBI Taxonomy" id="210409"/>
    <lineage>
        <taxon>Eukaryota</taxon>
        <taxon>Metazoa</taxon>
        <taxon>Ecdysozoa</taxon>
        <taxon>Arthropoda</taxon>
        <taxon>Crustacea</taxon>
        <taxon>Multicrustacea</taxon>
        <taxon>Malacostraca</taxon>
        <taxon>Eumalacostraca</taxon>
        <taxon>Eucarida</taxon>
        <taxon>Decapoda</taxon>
        <taxon>Pleocyemata</taxon>
        <taxon>Brachyura</taxon>
        <taxon>Eubrachyura</taxon>
        <taxon>Portunoidea</taxon>
        <taxon>Portunidae</taxon>
        <taxon>Portuninae</taxon>
        <taxon>Portunus</taxon>
    </lineage>
</organism>
<evidence type="ECO:0000256" key="2">
    <source>
        <dbReference type="SAM" id="MobiDB-lite"/>
    </source>
</evidence>
<sequence>MSEYGLRPTGDIEETWVYVVKSTWLRRWEEEGEDLEDKRKGGNHPRGTTENEDQSIVQTCETNPHLNAQQIEERLNIQASMDTVRRLHQAGLHHHTPAMTDHLTQHNDTRIFVFNLLKITKRKNWISGEVIFFRRDLFLSSTWQTALLKEWNKWAGFVLRDEVRSDSELQGWMDK</sequence>
<dbReference type="AlphaFoldDB" id="A0A5B7F148"/>
<keyword evidence="4" id="KW-1185">Reference proteome</keyword>
<dbReference type="OrthoDB" id="9974378at2759"/>
<name>A0A5B7F148_PORTR</name>
<accession>A0A5B7F148</accession>
<comment type="caution">
    <text evidence="3">The sequence shown here is derived from an EMBL/GenBank/DDBJ whole genome shotgun (WGS) entry which is preliminary data.</text>
</comment>
<dbReference type="GO" id="GO:0005634">
    <property type="term" value="C:nucleus"/>
    <property type="evidence" value="ECO:0007669"/>
    <property type="project" value="UniProtKB-SubCell"/>
</dbReference>
<evidence type="ECO:0000256" key="1">
    <source>
        <dbReference type="ARBA" id="ARBA00004123"/>
    </source>
</evidence>
<gene>
    <name evidence="3" type="ORF">E2C01_032597</name>
</gene>
<evidence type="ECO:0000313" key="4">
    <source>
        <dbReference type="Proteomes" id="UP000324222"/>
    </source>
</evidence>
<proteinExistence type="predicted"/>
<comment type="subcellular location">
    <subcellularLocation>
        <location evidence="1">Nucleus</location>
    </subcellularLocation>
</comment>
<evidence type="ECO:0000313" key="3">
    <source>
        <dbReference type="EMBL" id="MPC39076.1"/>
    </source>
</evidence>
<dbReference type="Proteomes" id="UP000324222">
    <property type="component" value="Unassembled WGS sequence"/>
</dbReference>
<dbReference type="EMBL" id="VSRR010004251">
    <property type="protein sequence ID" value="MPC39076.1"/>
    <property type="molecule type" value="Genomic_DNA"/>
</dbReference>
<feature type="region of interest" description="Disordered" evidence="2">
    <location>
        <begin position="30"/>
        <end position="55"/>
    </location>
</feature>
<dbReference type="InterPro" id="IPR009057">
    <property type="entry name" value="Homeodomain-like_sf"/>
</dbReference>